<sequence>MTEQLWRKRRASMILIAPNIDESGISKSSFFGNTAALMVRKALKHCNNNQITKTKLCSTKQGLCAIMELLGGPPKEKQAHAAVLLQLCSALHGAEIAALNRSYILFNTKKMLVIATKRKKRNYFIERTISMLTDKNICPVGAMEAWLNQIAQTPGNDLRFTLKEKRANVQQLKDIIYRRLRQAGVPRQYGSNTIRHAPSFSGATAGNQGTVDFPSEEEFPAEDSCPSRKTDLIRGFPKFRISEQRALPTPLRGLFLKNTRNFSRTQLVDLQREVNIYSITADRILWVVSRSKQKSINNDEREKSRNIEFDREIGNKIEKNRKVRIKCAANQNGKVNFLSKQFRRRSTNLSKLNKQKDLASVARSWNSRIQIGKYTLGRSIVGGKQFSTTIKHIQHFQNQKQYYFRRFENSFWEEYYVDLQESMRVGSNSLKNTEYRKQLPNQSRQKPKDTVRQLNCDIQPKENYSSPALCKLVDQILKILNNTKIQFLTFLILKKDNKETDSFSRLSTSGDYGIGKEILYEVLQELSMQPTVDYFAKRRNRNCRRFIFKFGIQELEIKMD</sequence>
<evidence type="ECO:0008006" key="4">
    <source>
        <dbReference type="Google" id="ProtNLM"/>
    </source>
</evidence>
<dbReference type="GO" id="GO:0006310">
    <property type="term" value="P:DNA recombination"/>
    <property type="evidence" value="ECO:0007669"/>
    <property type="project" value="UniProtKB-KW"/>
</dbReference>
<keyword evidence="1" id="KW-0233">DNA recombination</keyword>
<organism evidence="2 3">
    <name type="scientific">Streblomastix strix</name>
    <dbReference type="NCBI Taxonomy" id="222440"/>
    <lineage>
        <taxon>Eukaryota</taxon>
        <taxon>Metamonada</taxon>
        <taxon>Preaxostyla</taxon>
        <taxon>Oxymonadida</taxon>
        <taxon>Streblomastigidae</taxon>
        <taxon>Streblomastix</taxon>
    </lineage>
</organism>
<comment type="caution">
    <text evidence="2">The sequence shown here is derived from an EMBL/GenBank/DDBJ whole genome shotgun (WGS) entry which is preliminary data.</text>
</comment>
<dbReference type="Proteomes" id="UP000324800">
    <property type="component" value="Unassembled WGS sequence"/>
</dbReference>
<protein>
    <recommendedName>
        <fullName evidence="4">Tyr recombinase domain-containing protein</fullName>
    </recommendedName>
</protein>
<gene>
    <name evidence="2" type="ORF">EZS28_008922</name>
</gene>
<evidence type="ECO:0000313" key="3">
    <source>
        <dbReference type="Proteomes" id="UP000324800"/>
    </source>
</evidence>
<dbReference type="SUPFAM" id="SSF56349">
    <property type="entry name" value="DNA breaking-rejoining enzymes"/>
    <property type="match status" value="1"/>
</dbReference>
<accession>A0A5J4WL11</accession>
<evidence type="ECO:0000256" key="1">
    <source>
        <dbReference type="ARBA" id="ARBA00023172"/>
    </source>
</evidence>
<name>A0A5J4WL11_9EUKA</name>
<dbReference type="OrthoDB" id="2897838at2759"/>
<evidence type="ECO:0000313" key="2">
    <source>
        <dbReference type="EMBL" id="KAA6395551.1"/>
    </source>
</evidence>
<dbReference type="InterPro" id="IPR013762">
    <property type="entry name" value="Integrase-like_cat_sf"/>
</dbReference>
<reference evidence="2 3" key="1">
    <citation type="submission" date="2019-03" db="EMBL/GenBank/DDBJ databases">
        <title>Single cell metagenomics reveals metabolic interactions within the superorganism composed of flagellate Streblomastix strix and complex community of Bacteroidetes bacteria on its surface.</title>
        <authorList>
            <person name="Treitli S.C."/>
            <person name="Kolisko M."/>
            <person name="Husnik F."/>
            <person name="Keeling P."/>
            <person name="Hampl V."/>
        </authorList>
    </citation>
    <scope>NUCLEOTIDE SEQUENCE [LARGE SCALE GENOMIC DNA]</scope>
    <source>
        <strain evidence="2">ST1C</strain>
    </source>
</reference>
<dbReference type="AlphaFoldDB" id="A0A5J4WL11"/>
<dbReference type="GO" id="GO:0015074">
    <property type="term" value="P:DNA integration"/>
    <property type="evidence" value="ECO:0007669"/>
    <property type="project" value="InterPro"/>
</dbReference>
<proteinExistence type="predicted"/>
<dbReference type="GO" id="GO:0003677">
    <property type="term" value="F:DNA binding"/>
    <property type="evidence" value="ECO:0007669"/>
    <property type="project" value="InterPro"/>
</dbReference>
<dbReference type="InterPro" id="IPR011010">
    <property type="entry name" value="DNA_brk_join_enz"/>
</dbReference>
<dbReference type="Gene3D" id="1.10.443.10">
    <property type="entry name" value="Intergrase catalytic core"/>
    <property type="match status" value="1"/>
</dbReference>
<dbReference type="EMBL" id="SNRW01001653">
    <property type="protein sequence ID" value="KAA6395551.1"/>
    <property type="molecule type" value="Genomic_DNA"/>
</dbReference>